<dbReference type="AlphaFoldDB" id="A0A0K8P9A8"/>
<sequence>MMIYMKLFDNQSNGMDEICHCYNIEGVKRFPAICEKRLLRCVDALLAMTDSSMNDSSKKSLTQSPKTSQGQVFPIISNSTSIFWVTFANFSSIRNLEKLSEKREKIYCCAI</sequence>
<evidence type="ECO:0000313" key="1">
    <source>
        <dbReference type="EMBL" id="GAP39201.1"/>
    </source>
</evidence>
<proteinExistence type="predicted"/>
<protein>
    <submittedName>
        <fullName evidence="1">Uncharacterized protein</fullName>
    </submittedName>
</protein>
<dbReference type="STRING" id="1678840.ATC1_11122"/>
<gene>
    <name evidence="1" type="ORF">ATC1_11122</name>
</gene>
<dbReference type="EMBL" id="DF968179">
    <property type="protein sequence ID" value="GAP39201.1"/>
    <property type="molecule type" value="Genomic_DNA"/>
</dbReference>
<organism evidence="1">
    <name type="scientific">Flexilinea flocculi</name>
    <dbReference type="NCBI Taxonomy" id="1678840"/>
    <lineage>
        <taxon>Bacteria</taxon>
        <taxon>Bacillati</taxon>
        <taxon>Chloroflexota</taxon>
        <taxon>Anaerolineae</taxon>
        <taxon>Anaerolineales</taxon>
        <taxon>Anaerolineaceae</taxon>
        <taxon>Flexilinea</taxon>
    </lineage>
</organism>
<reference evidence="1" key="1">
    <citation type="journal article" date="2015" name="Genome Announc.">
        <title>Draft Genome Sequence of Anaerolineae Strain TC1, a Novel Isolate from a Methanogenic Wastewater Treatment System.</title>
        <authorList>
            <person name="Matsuura N."/>
            <person name="Tourlousse D.M."/>
            <person name="Sun L."/>
            <person name="Toyonaga M."/>
            <person name="Kuroda K."/>
            <person name="Ohashi A."/>
            <person name="Cruz R."/>
            <person name="Yamaguchi T."/>
            <person name="Sekiguchi Y."/>
        </authorList>
    </citation>
    <scope>NUCLEOTIDE SEQUENCE [LARGE SCALE GENOMIC DNA]</scope>
    <source>
        <strain evidence="1">TC1</strain>
    </source>
</reference>
<dbReference type="Proteomes" id="UP000053370">
    <property type="component" value="Unassembled WGS sequence"/>
</dbReference>
<name>A0A0K8P9A8_9CHLR</name>
<keyword evidence="2" id="KW-1185">Reference proteome</keyword>
<evidence type="ECO:0000313" key="2">
    <source>
        <dbReference type="Proteomes" id="UP000053370"/>
    </source>
</evidence>
<accession>A0A0K8P9A8</accession>